<comment type="caution">
    <text evidence="2">The sequence shown here is derived from an EMBL/GenBank/DDBJ whole genome shotgun (WGS) entry which is preliminary data.</text>
</comment>
<name>A0A095YB92_9MICC</name>
<dbReference type="Proteomes" id="UP000053528">
    <property type="component" value="Unassembled WGS sequence"/>
</dbReference>
<dbReference type="EMBL" id="JRNH01000032">
    <property type="protein sequence ID" value="KGF19503.1"/>
    <property type="molecule type" value="Genomic_DNA"/>
</dbReference>
<gene>
    <name evidence="2" type="ORF">HMPREF2128_10605</name>
</gene>
<evidence type="ECO:0000313" key="3">
    <source>
        <dbReference type="Proteomes" id="UP000053528"/>
    </source>
</evidence>
<keyword evidence="1" id="KW-1133">Transmembrane helix</keyword>
<proteinExistence type="predicted"/>
<protein>
    <recommendedName>
        <fullName evidence="4">DUF3188 domain-containing protein</fullName>
    </recommendedName>
</protein>
<keyword evidence="1" id="KW-0812">Transmembrane</keyword>
<feature type="transmembrane region" description="Helical" evidence="1">
    <location>
        <begin position="12"/>
        <end position="34"/>
    </location>
</feature>
<organism evidence="2 3">
    <name type="scientific">Pseudoglutamicibacter albus DNF00011</name>
    <dbReference type="NCBI Taxonomy" id="1401063"/>
    <lineage>
        <taxon>Bacteria</taxon>
        <taxon>Bacillati</taxon>
        <taxon>Actinomycetota</taxon>
        <taxon>Actinomycetes</taxon>
        <taxon>Micrococcales</taxon>
        <taxon>Micrococcaceae</taxon>
        <taxon>Pseudoglutamicibacter</taxon>
    </lineage>
</organism>
<evidence type="ECO:0000313" key="2">
    <source>
        <dbReference type="EMBL" id="KGF19503.1"/>
    </source>
</evidence>
<evidence type="ECO:0008006" key="4">
    <source>
        <dbReference type="Google" id="ProtNLM"/>
    </source>
</evidence>
<sequence>MLNWDSASTLTKAMLIATIAAVLAGLVFLIMGAIQDNTGLFTTASVFLMIGIIAHLIGFGSRMRDGRRALKQKMNSAGPRRGR</sequence>
<keyword evidence="1" id="KW-0472">Membrane</keyword>
<evidence type="ECO:0000256" key="1">
    <source>
        <dbReference type="SAM" id="Phobius"/>
    </source>
</evidence>
<dbReference type="RefSeq" id="WP_035757977.1">
    <property type="nucleotide sequence ID" value="NZ_JRNH01000032.1"/>
</dbReference>
<dbReference type="AlphaFoldDB" id="A0A095YB92"/>
<feature type="transmembrane region" description="Helical" evidence="1">
    <location>
        <begin position="40"/>
        <end position="61"/>
    </location>
</feature>
<accession>A0A095YB92</accession>
<reference evidence="2 3" key="1">
    <citation type="submission" date="2014-07" db="EMBL/GenBank/DDBJ databases">
        <authorList>
            <person name="McCorrison J."/>
            <person name="Sanka R."/>
            <person name="Torralba M."/>
            <person name="Gillis M."/>
            <person name="Haft D.H."/>
            <person name="Methe B."/>
            <person name="Sutton G."/>
            <person name="Nelson K.E."/>
        </authorList>
    </citation>
    <scope>NUCLEOTIDE SEQUENCE [LARGE SCALE GENOMIC DNA]</scope>
    <source>
        <strain evidence="2 3">DNF00011</strain>
    </source>
</reference>